<evidence type="ECO:0000259" key="3">
    <source>
        <dbReference type="Pfam" id="PF12572"/>
    </source>
</evidence>
<sequence length="344" mass="38527">MSSREVMGPALPPGFGSAAREEPESSLPDVAGPALPPGYKYRRSSGTSDDSEGEDPLVAEREANKDKHVSPSSSRKEIYVEEELDDGFFGPALPPGFQRQPDSPGRPCYRSCTTAGFKVDESSEDEEEHSRPSVLSAFTPKDVDSEEEAEIGPMPAKGIVESFLAREFEQRAQRMKEKLTSKEDGGPKQLKRESWMTELPPELKGFGLGPRTFKRKADEKSGDRSSWTDTPADKERKAKERREAKTSTSKGEEESNISERDKKMAEQVSSYNDSKRSESLMELHNKKLKQKAEGEKGKAQERRPFDRDQDLQVNRFDEAQKKALLKKSKDLNTKFSHGKGSMFL</sequence>
<dbReference type="Pfam" id="PF12572">
    <property type="entry name" value="DUF3752"/>
    <property type="match status" value="1"/>
</dbReference>
<dbReference type="InterPro" id="IPR046331">
    <property type="entry name" value="GPAM1-like"/>
</dbReference>
<feature type="compositionally biased region" description="Basic and acidic residues" evidence="2">
    <location>
        <begin position="58"/>
        <end position="79"/>
    </location>
</feature>
<evidence type="ECO:0000256" key="2">
    <source>
        <dbReference type="SAM" id="MobiDB-lite"/>
    </source>
</evidence>
<dbReference type="CTD" id="55425"/>
<protein>
    <recommendedName>
        <fullName evidence="1">GPALPP motifs-containing protein 1</fullName>
    </recommendedName>
</protein>
<evidence type="ECO:0000313" key="5">
    <source>
        <dbReference type="RefSeq" id="XP_030056384.1"/>
    </source>
</evidence>
<proteinExistence type="predicted"/>
<accession>A0A6P7Y0Q6</accession>
<dbReference type="InterPro" id="IPR022226">
    <property type="entry name" value="DUF3752"/>
</dbReference>
<feature type="region of interest" description="Disordered" evidence="2">
    <location>
        <begin position="1"/>
        <end position="157"/>
    </location>
</feature>
<dbReference type="KEGG" id="muo:115468655"/>
<dbReference type="PANTHER" id="PTHR46370:SF1">
    <property type="entry name" value="GPALPP MOTIFS-CONTAINING PROTEIN 1"/>
    <property type="match status" value="1"/>
</dbReference>
<dbReference type="RefSeq" id="XP_030056384.1">
    <property type="nucleotide sequence ID" value="XM_030200524.1"/>
</dbReference>
<evidence type="ECO:0000256" key="1">
    <source>
        <dbReference type="ARBA" id="ARBA00023489"/>
    </source>
</evidence>
<feature type="compositionally biased region" description="Basic and acidic residues" evidence="2">
    <location>
        <begin position="171"/>
        <end position="195"/>
    </location>
</feature>
<dbReference type="AlphaFoldDB" id="A0A6P7Y0Q6"/>
<feature type="domain" description="DUF3752" evidence="3">
    <location>
        <begin position="208"/>
        <end position="336"/>
    </location>
</feature>
<reference evidence="5" key="1">
    <citation type="submission" date="2025-08" db="UniProtKB">
        <authorList>
            <consortium name="RefSeq"/>
        </authorList>
    </citation>
    <scope>IDENTIFICATION</scope>
</reference>
<dbReference type="GeneID" id="115468655"/>
<feature type="compositionally biased region" description="Basic and acidic residues" evidence="2">
    <location>
        <begin position="273"/>
        <end position="312"/>
    </location>
</feature>
<dbReference type="Proteomes" id="UP000515156">
    <property type="component" value="Chromosome 4"/>
</dbReference>
<dbReference type="FunCoup" id="A0A6P7Y0Q6">
    <property type="interactions" value="3807"/>
</dbReference>
<gene>
    <name evidence="5" type="primary">GPALPP1</name>
</gene>
<dbReference type="OrthoDB" id="73491at2759"/>
<keyword evidence="4" id="KW-1185">Reference proteome</keyword>
<feature type="region of interest" description="Disordered" evidence="2">
    <location>
        <begin position="171"/>
        <end position="312"/>
    </location>
</feature>
<dbReference type="PANTHER" id="PTHR46370">
    <property type="entry name" value="GPALPP MOTIFS-CONTAINING PROTEIN 1"/>
    <property type="match status" value="1"/>
</dbReference>
<organism evidence="4 5">
    <name type="scientific">Microcaecilia unicolor</name>
    <dbReference type="NCBI Taxonomy" id="1415580"/>
    <lineage>
        <taxon>Eukaryota</taxon>
        <taxon>Metazoa</taxon>
        <taxon>Chordata</taxon>
        <taxon>Craniata</taxon>
        <taxon>Vertebrata</taxon>
        <taxon>Euteleostomi</taxon>
        <taxon>Amphibia</taxon>
        <taxon>Gymnophiona</taxon>
        <taxon>Siphonopidae</taxon>
        <taxon>Microcaecilia</taxon>
    </lineage>
</organism>
<feature type="compositionally biased region" description="Basic and acidic residues" evidence="2">
    <location>
        <begin position="231"/>
        <end position="265"/>
    </location>
</feature>
<evidence type="ECO:0000313" key="4">
    <source>
        <dbReference type="Proteomes" id="UP000515156"/>
    </source>
</evidence>
<dbReference type="InParanoid" id="A0A6P7Y0Q6"/>
<name>A0A6P7Y0Q6_9AMPH</name>